<name>A0A0A8X6N7_MESS1</name>
<proteinExistence type="predicted"/>
<dbReference type="AlphaFoldDB" id="A0A0A8X6N7"/>
<dbReference type="STRING" id="1321606.SAMD00020551_2865"/>
<sequence length="70" mass="8005">MMYRFYEKLKSLFGGVFFLFAFFICLSSSISFFIEGDLLYGIALSVLTPFSLGVSVMFFSDLRSKKDESI</sequence>
<accession>A0A0A8X6N7</accession>
<reference evidence="2 3" key="1">
    <citation type="submission" date="2013-06" db="EMBL/GenBank/DDBJ databases">
        <title>Whole genome shotgun sequence of Bacillus selenatarsenatis SF-1.</title>
        <authorList>
            <person name="Kuroda M."/>
            <person name="Sei K."/>
            <person name="Yamashita M."/>
            <person name="Ike M."/>
        </authorList>
    </citation>
    <scope>NUCLEOTIDE SEQUENCE [LARGE SCALE GENOMIC DNA]</scope>
    <source>
        <strain evidence="2 3">SF-1</strain>
    </source>
</reference>
<keyword evidence="1" id="KW-1133">Transmembrane helix</keyword>
<keyword evidence="1" id="KW-0812">Transmembrane</keyword>
<organism evidence="2 3">
    <name type="scientific">Mesobacillus selenatarsenatis (strain DSM 18680 / JCM 14380 / FERM P-15431 / SF-1)</name>
    <dbReference type="NCBI Taxonomy" id="1321606"/>
    <lineage>
        <taxon>Bacteria</taxon>
        <taxon>Bacillati</taxon>
        <taxon>Bacillota</taxon>
        <taxon>Bacilli</taxon>
        <taxon>Bacillales</taxon>
        <taxon>Bacillaceae</taxon>
        <taxon>Mesobacillus</taxon>
    </lineage>
</organism>
<comment type="caution">
    <text evidence="2">The sequence shown here is derived from an EMBL/GenBank/DDBJ whole genome shotgun (WGS) entry which is preliminary data.</text>
</comment>
<evidence type="ECO:0000256" key="1">
    <source>
        <dbReference type="SAM" id="Phobius"/>
    </source>
</evidence>
<protein>
    <submittedName>
        <fullName evidence="2">Uncharacterized protein</fullName>
    </submittedName>
</protein>
<dbReference type="EMBL" id="BASE01000066">
    <property type="protein sequence ID" value="GAM14712.1"/>
    <property type="molecule type" value="Genomic_DNA"/>
</dbReference>
<feature type="transmembrane region" description="Helical" evidence="1">
    <location>
        <begin position="40"/>
        <end position="59"/>
    </location>
</feature>
<keyword evidence="3" id="KW-1185">Reference proteome</keyword>
<evidence type="ECO:0000313" key="3">
    <source>
        <dbReference type="Proteomes" id="UP000031014"/>
    </source>
</evidence>
<keyword evidence="1" id="KW-0472">Membrane</keyword>
<evidence type="ECO:0000313" key="2">
    <source>
        <dbReference type="EMBL" id="GAM14712.1"/>
    </source>
</evidence>
<gene>
    <name evidence="2" type="ORF">SAMD00020551_2865</name>
</gene>
<feature type="transmembrane region" description="Helical" evidence="1">
    <location>
        <begin position="12"/>
        <end position="34"/>
    </location>
</feature>
<dbReference type="Proteomes" id="UP000031014">
    <property type="component" value="Unassembled WGS sequence"/>
</dbReference>